<keyword evidence="3" id="KW-1185">Reference proteome</keyword>
<keyword evidence="1" id="KW-0732">Signal</keyword>
<protein>
    <submittedName>
        <fullName evidence="2">Uncharacterized protein</fullName>
    </submittedName>
</protein>
<dbReference type="AlphaFoldDB" id="A0A6M4HDE5"/>
<dbReference type="KEGG" id="upl:DSM104440_02835"/>
<dbReference type="InParanoid" id="A0A6M4HDE5"/>
<name>A0A6M4HDE5_9PROT</name>
<evidence type="ECO:0000313" key="2">
    <source>
        <dbReference type="EMBL" id="QJR16007.1"/>
    </source>
</evidence>
<proteinExistence type="predicted"/>
<feature type="signal peptide" evidence="1">
    <location>
        <begin position="1"/>
        <end position="21"/>
    </location>
</feature>
<dbReference type="EMBL" id="CP053073">
    <property type="protein sequence ID" value="QJR16007.1"/>
    <property type="molecule type" value="Genomic_DNA"/>
</dbReference>
<reference evidence="2 3" key="1">
    <citation type="submission" date="2020-04" db="EMBL/GenBank/DDBJ databases">
        <title>Usitatibacter rugosus gen. nov., sp. nov. and Usitatibacter palustris sp. nov., novel members of Usitatibacteraceae fam. nov. within the order Nitrosomonadales isolated from soil.</title>
        <authorList>
            <person name="Huber K.J."/>
            <person name="Neumann-Schaal M."/>
            <person name="Geppert A."/>
            <person name="Luckner M."/>
            <person name="Wanner G."/>
            <person name="Overmann J."/>
        </authorList>
    </citation>
    <scope>NUCLEOTIDE SEQUENCE [LARGE SCALE GENOMIC DNA]</scope>
    <source>
        <strain evidence="2 3">Swamp67</strain>
    </source>
</reference>
<evidence type="ECO:0000313" key="3">
    <source>
        <dbReference type="Proteomes" id="UP000503096"/>
    </source>
</evidence>
<organism evidence="2 3">
    <name type="scientific">Usitatibacter palustris</name>
    <dbReference type="NCBI Taxonomy" id="2732487"/>
    <lineage>
        <taxon>Bacteria</taxon>
        <taxon>Pseudomonadati</taxon>
        <taxon>Pseudomonadota</taxon>
        <taxon>Betaproteobacteria</taxon>
        <taxon>Nitrosomonadales</taxon>
        <taxon>Usitatibacteraceae</taxon>
        <taxon>Usitatibacter</taxon>
    </lineage>
</organism>
<feature type="chain" id="PRO_5026651707" evidence="1">
    <location>
        <begin position="22"/>
        <end position="270"/>
    </location>
</feature>
<evidence type="ECO:0000256" key="1">
    <source>
        <dbReference type="SAM" id="SignalP"/>
    </source>
</evidence>
<dbReference type="RefSeq" id="WP_171163775.1">
    <property type="nucleotide sequence ID" value="NZ_CP053073.1"/>
</dbReference>
<accession>A0A6M4HDE5</accession>
<sequence length="270" mass="28509">MTLRFVRRLAAVFALSFAASASTIHSPDFTDMWWNAAESGWGINIVQQNNTIFATWFVYGPDGKPKWYVASGMLPESSPTGFVFQGDLYETNGPWFGGPFTPAPTNQSVGTARLSFSSASTATLTYNAGTTSVSKSITRYTFQNTTPVGLYYPAGISIIASGCSNSSSNGARYALGLMTATVNGSLVTFRVTINDSTSCTFAGTLVQDGRFASVSAGTWSCTAGSTVTNGGNFTLGMLDIQIQHLTATITGNDQSCAITGRFGGLRDVVN</sequence>
<gene>
    <name evidence="2" type="ORF">DSM104440_02835</name>
</gene>
<dbReference type="Proteomes" id="UP000503096">
    <property type="component" value="Chromosome"/>
</dbReference>